<dbReference type="SUPFAM" id="SSF117892">
    <property type="entry name" value="Band 7/SPFH domain"/>
    <property type="match status" value="1"/>
</dbReference>
<comment type="caution">
    <text evidence="5">The sequence shown here is derived from an EMBL/GenBank/DDBJ whole genome shotgun (WGS) entry which is preliminary data.</text>
</comment>
<dbReference type="RefSeq" id="WP_121923080.1">
    <property type="nucleotide sequence ID" value="NZ_REFO01000011.1"/>
</dbReference>
<dbReference type="InterPro" id="IPR001107">
    <property type="entry name" value="Band_7"/>
</dbReference>
<proteinExistence type="predicted"/>
<keyword evidence="3" id="KW-1133">Transmembrane helix</keyword>
<protein>
    <submittedName>
        <fullName evidence="5">SPFH domain-containing protein</fullName>
    </submittedName>
</protein>
<keyword evidence="3" id="KW-0812">Transmembrane</keyword>
<keyword evidence="2" id="KW-0175">Coiled coil</keyword>
<dbReference type="Gene3D" id="3.30.479.30">
    <property type="entry name" value="Band 7 domain"/>
    <property type="match status" value="1"/>
</dbReference>
<dbReference type="PANTHER" id="PTHR23222:SF0">
    <property type="entry name" value="PROHIBITIN 1"/>
    <property type="match status" value="1"/>
</dbReference>
<feature type="transmembrane region" description="Helical" evidence="3">
    <location>
        <begin position="12"/>
        <end position="32"/>
    </location>
</feature>
<name>A0A3M0BJF0_9AQUI</name>
<dbReference type="GO" id="GO:0016020">
    <property type="term" value="C:membrane"/>
    <property type="evidence" value="ECO:0007669"/>
    <property type="project" value="UniProtKB-SubCell"/>
</dbReference>
<gene>
    <name evidence="5" type="ORF">CLV39_0955</name>
</gene>
<keyword evidence="6" id="KW-1185">Reference proteome</keyword>
<evidence type="ECO:0000313" key="5">
    <source>
        <dbReference type="EMBL" id="RMA97297.1"/>
    </source>
</evidence>
<dbReference type="InterPro" id="IPR036013">
    <property type="entry name" value="Band_7/SPFH_dom_sf"/>
</dbReference>
<evidence type="ECO:0000313" key="6">
    <source>
        <dbReference type="Proteomes" id="UP000280842"/>
    </source>
</evidence>
<dbReference type="OrthoDB" id="9812991at2"/>
<dbReference type="CDD" id="cd03401">
    <property type="entry name" value="SPFH_prohibitin"/>
    <property type="match status" value="1"/>
</dbReference>
<sequence length="322" mass="36965">MDNFSKDKININSAVAALPIAIIVIAIFFFLFPPFKTIESGNVGIKITLGKYDNEELKPGLHFKIPLVQEIKVVDVRVHTINYKGNQDRPDKEGLIEKPAINVLDARGLPVRIEMTVQYRIIPDQASELIQEWGWNWEDKMINPTIRDIVRDVIGQYPAEQLPIKRQEIGTKIEQGIEKSIKEVSHNKVEVVGVQLRDIKLPPRIAQKIEEVQIAKQEAEKMKYVEEKAKKQQEIKRIEAETKKIQKVIAAEAEAEKKIKEAEGIAKANKLISQSIDKNVLKWRELEIQEKLMEALKENKNNNIFLNTPAGNMHYWLNTPKK</sequence>
<evidence type="ECO:0000256" key="1">
    <source>
        <dbReference type="ARBA" id="ARBA00004167"/>
    </source>
</evidence>
<dbReference type="PANTHER" id="PTHR23222">
    <property type="entry name" value="PROHIBITIN"/>
    <property type="match status" value="1"/>
</dbReference>
<reference evidence="5 6" key="1">
    <citation type="submission" date="2018-10" db="EMBL/GenBank/DDBJ databases">
        <title>Genomic Encyclopedia of Archaeal and Bacterial Type Strains, Phase II (KMG-II): from individual species to whole genera.</title>
        <authorList>
            <person name="Goeker M."/>
        </authorList>
    </citation>
    <scope>NUCLEOTIDE SEQUENCE [LARGE SCALE GENOMIC DNA]</scope>
    <source>
        <strain evidence="5 6">VM1</strain>
    </source>
</reference>
<dbReference type="SMART" id="SM00244">
    <property type="entry name" value="PHB"/>
    <property type="match status" value="1"/>
</dbReference>
<feature type="domain" description="Band 7" evidence="4">
    <location>
        <begin position="33"/>
        <end position="213"/>
    </location>
</feature>
<evidence type="ECO:0000256" key="3">
    <source>
        <dbReference type="SAM" id="Phobius"/>
    </source>
</evidence>
<dbReference type="EMBL" id="REFO01000011">
    <property type="protein sequence ID" value="RMA97297.1"/>
    <property type="molecule type" value="Genomic_DNA"/>
</dbReference>
<dbReference type="AlphaFoldDB" id="A0A3M0BJF0"/>
<dbReference type="InterPro" id="IPR000163">
    <property type="entry name" value="Prohibitin"/>
</dbReference>
<accession>A0A3M0BJF0</accession>
<dbReference type="Pfam" id="PF01145">
    <property type="entry name" value="Band_7"/>
    <property type="match status" value="1"/>
</dbReference>
<feature type="coiled-coil region" evidence="2">
    <location>
        <begin position="214"/>
        <end position="265"/>
    </location>
</feature>
<evidence type="ECO:0000259" key="4">
    <source>
        <dbReference type="SMART" id="SM00244"/>
    </source>
</evidence>
<organism evidence="5 6">
    <name type="scientific">Hydrogenothermus marinus</name>
    <dbReference type="NCBI Taxonomy" id="133270"/>
    <lineage>
        <taxon>Bacteria</taxon>
        <taxon>Pseudomonadati</taxon>
        <taxon>Aquificota</taxon>
        <taxon>Aquificia</taxon>
        <taxon>Aquificales</taxon>
        <taxon>Hydrogenothermaceae</taxon>
        <taxon>Hydrogenothermus</taxon>
    </lineage>
</organism>
<evidence type="ECO:0000256" key="2">
    <source>
        <dbReference type="SAM" id="Coils"/>
    </source>
</evidence>
<comment type="subcellular location">
    <subcellularLocation>
        <location evidence="1">Membrane</location>
        <topology evidence="1">Single-pass membrane protein</topology>
    </subcellularLocation>
</comment>
<dbReference type="Proteomes" id="UP000280842">
    <property type="component" value="Unassembled WGS sequence"/>
</dbReference>
<keyword evidence="3" id="KW-0472">Membrane</keyword>